<dbReference type="Gene3D" id="3.40.50.1820">
    <property type="entry name" value="alpha/beta hydrolase"/>
    <property type="match status" value="1"/>
</dbReference>
<evidence type="ECO:0000313" key="1">
    <source>
        <dbReference type="EMBL" id="EDY18663.1"/>
    </source>
</evidence>
<accession>B4D462</accession>
<sequence>MGQQNHCCFYLVAPKHPRANAPLCVVLHSANRTAFDYLGYGCLGRKIQDREDPATVMTNSPDDFYSLYLSSTNAEWWGWKQIKPNDPKHTNAPTPAELRVLDTIEWVVTNHKIDRNRIYLCGVSMGGCGTLGIGMPHGDIFAAIRANVPAGTDYASSRMGGFGPSPAPDAPQTERDAWLLRAAAAGMPDPPVITDFSSQTDTWSVTQPALVQAAQAGHLPLMLCWGPFGHTTYSVAIAKYPTGEVALAYPWLEIRKNEAYPVFTHASSDGHCPWLNTPVDYDNSGQMNAYFRWKSERDTPGEFDMQLWIAHPEITGSIGMPDKATADVTVRRWQQFKVEHGKSYAWQLSREGHAFASGKVRPDAANLLTIPQAALTTAPAELTLKPE</sequence>
<evidence type="ECO:0000313" key="2">
    <source>
        <dbReference type="Proteomes" id="UP000005824"/>
    </source>
</evidence>
<keyword evidence="2" id="KW-1185">Reference proteome</keyword>
<name>B4D462_9BACT</name>
<gene>
    <name evidence="1" type="ORF">CfE428DRAFT_3700</name>
</gene>
<dbReference type="InParanoid" id="B4D462"/>
<organism evidence="1 2">
    <name type="scientific">Chthoniobacter flavus Ellin428</name>
    <dbReference type="NCBI Taxonomy" id="497964"/>
    <lineage>
        <taxon>Bacteria</taxon>
        <taxon>Pseudomonadati</taxon>
        <taxon>Verrucomicrobiota</taxon>
        <taxon>Spartobacteria</taxon>
        <taxon>Chthoniobacterales</taxon>
        <taxon>Chthoniobacteraceae</taxon>
        <taxon>Chthoniobacter</taxon>
    </lineage>
</organism>
<evidence type="ECO:0008006" key="3">
    <source>
        <dbReference type="Google" id="ProtNLM"/>
    </source>
</evidence>
<dbReference type="STRING" id="497964.CfE428DRAFT_3700"/>
<dbReference type="SUPFAM" id="SSF53474">
    <property type="entry name" value="alpha/beta-Hydrolases"/>
    <property type="match status" value="1"/>
</dbReference>
<comment type="caution">
    <text evidence="1">The sequence shown here is derived from an EMBL/GenBank/DDBJ whole genome shotgun (WGS) entry which is preliminary data.</text>
</comment>
<dbReference type="AlphaFoldDB" id="B4D462"/>
<dbReference type="InterPro" id="IPR029058">
    <property type="entry name" value="AB_hydrolase_fold"/>
</dbReference>
<dbReference type="EMBL" id="ABVL01000011">
    <property type="protein sequence ID" value="EDY18663.1"/>
    <property type="molecule type" value="Genomic_DNA"/>
</dbReference>
<reference evidence="1 2" key="1">
    <citation type="journal article" date="2011" name="J. Bacteriol.">
        <title>Genome sequence of Chthoniobacter flavus Ellin428, an aerobic heterotrophic soil bacterium.</title>
        <authorList>
            <person name="Kant R."/>
            <person name="van Passel M.W."/>
            <person name="Palva A."/>
            <person name="Lucas S."/>
            <person name="Lapidus A."/>
            <person name="Glavina Del Rio T."/>
            <person name="Dalin E."/>
            <person name="Tice H."/>
            <person name="Bruce D."/>
            <person name="Goodwin L."/>
            <person name="Pitluck S."/>
            <person name="Larimer F.W."/>
            <person name="Land M.L."/>
            <person name="Hauser L."/>
            <person name="Sangwan P."/>
            <person name="de Vos W.M."/>
            <person name="Janssen P.H."/>
            <person name="Smidt H."/>
        </authorList>
    </citation>
    <scope>NUCLEOTIDE SEQUENCE [LARGE SCALE GENOMIC DNA]</scope>
    <source>
        <strain evidence="1 2">Ellin428</strain>
    </source>
</reference>
<protein>
    <recommendedName>
        <fullName evidence="3">Peptidase S9 prolyl oligopeptidase catalytic domain-containing protein</fullName>
    </recommendedName>
</protein>
<dbReference type="eggNOG" id="COG1506">
    <property type="taxonomic scope" value="Bacteria"/>
</dbReference>
<dbReference type="Proteomes" id="UP000005824">
    <property type="component" value="Unassembled WGS sequence"/>
</dbReference>
<proteinExistence type="predicted"/>